<dbReference type="InterPro" id="IPR003228">
    <property type="entry name" value="TFIID_TAF12_dom"/>
</dbReference>
<evidence type="ECO:0000256" key="1">
    <source>
        <dbReference type="ARBA" id="ARBA00017484"/>
    </source>
</evidence>
<evidence type="ECO:0000313" key="5">
    <source>
        <dbReference type="RefSeq" id="XP_051858280.1"/>
    </source>
</evidence>
<dbReference type="GeneID" id="127565124"/>
<proteinExistence type="predicted"/>
<evidence type="ECO:0000313" key="4">
    <source>
        <dbReference type="Proteomes" id="UP000515160"/>
    </source>
</evidence>
<dbReference type="Gene3D" id="1.10.20.10">
    <property type="entry name" value="Histone, subunit A"/>
    <property type="match status" value="1"/>
</dbReference>
<dbReference type="GO" id="GO:0006352">
    <property type="term" value="P:DNA-templated transcription initiation"/>
    <property type="evidence" value="ECO:0007669"/>
    <property type="project" value="InterPro"/>
</dbReference>
<keyword evidence="4" id="KW-1185">Reference proteome</keyword>
<dbReference type="GO" id="GO:0005669">
    <property type="term" value="C:transcription factor TFIID complex"/>
    <property type="evidence" value="ECO:0007669"/>
    <property type="project" value="InterPro"/>
</dbReference>
<dbReference type="CTD" id="33672"/>
<dbReference type="AlphaFoldDB" id="A0A9C6W7V3"/>
<reference evidence="5" key="1">
    <citation type="submission" date="2025-08" db="UniProtKB">
        <authorList>
            <consortium name="RefSeq"/>
        </authorList>
    </citation>
    <scope>IDENTIFICATION</scope>
    <source>
        <strain evidence="5">15112-1751.03</strain>
        <tissue evidence="5">Whole Adult</tissue>
    </source>
</reference>
<gene>
    <name evidence="5" type="primary">LOC127565124</name>
</gene>
<feature type="region of interest" description="Disordered" evidence="2">
    <location>
        <begin position="1"/>
        <end position="47"/>
    </location>
</feature>
<dbReference type="Pfam" id="PF03847">
    <property type="entry name" value="TFIID_20kDa"/>
    <property type="match status" value="1"/>
</dbReference>
<evidence type="ECO:0000256" key="2">
    <source>
        <dbReference type="SAM" id="MobiDB-lite"/>
    </source>
</evidence>
<sequence>MNNWSWIDELPKERNIVPEDDSSSLSSTDQSLSQAEDDEKSSETNNHLVHQKFLNDFVEKVDSIASMDEQAVDLTVKCMNAITNDICRRVVQIAKYRKVEPDILDLKFVLKREYNMEFPRTN</sequence>
<accession>A0A9C6W7V3</accession>
<name>A0A9C6W7V3_DROAB</name>
<evidence type="ECO:0000259" key="3">
    <source>
        <dbReference type="Pfam" id="PF03847"/>
    </source>
</evidence>
<feature type="domain" description="Transcription initiation factor TFIID subunit 12" evidence="3">
    <location>
        <begin position="53"/>
        <end position="116"/>
    </location>
</feature>
<protein>
    <recommendedName>
        <fullName evidence="1">Transcription initiation factor TFIID subunit 12</fullName>
    </recommendedName>
</protein>
<dbReference type="InterPro" id="IPR009072">
    <property type="entry name" value="Histone-fold"/>
</dbReference>
<feature type="compositionally biased region" description="Low complexity" evidence="2">
    <location>
        <begin position="23"/>
        <end position="34"/>
    </location>
</feature>
<dbReference type="Proteomes" id="UP000515160">
    <property type="component" value="Chromosome 2L"/>
</dbReference>
<organism evidence="4 5">
    <name type="scientific">Drosophila albomicans</name>
    <name type="common">Fruit fly</name>
    <dbReference type="NCBI Taxonomy" id="7291"/>
    <lineage>
        <taxon>Eukaryota</taxon>
        <taxon>Metazoa</taxon>
        <taxon>Ecdysozoa</taxon>
        <taxon>Arthropoda</taxon>
        <taxon>Hexapoda</taxon>
        <taxon>Insecta</taxon>
        <taxon>Pterygota</taxon>
        <taxon>Neoptera</taxon>
        <taxon>Endopterygota</taxon>
        <taxon>Diptera</taxon>
        <taxon>Brachycera</taxon>
        <taxon>Muscomorpha</taxon>
        <taxon>Ephydroidea</taxon>
        <taxon>Drosophilidae</taxon>
        <taxon>Drosophila</taxon>
    </lineage>
</organism>
<dbReference type="OrthoDB" id="2193432at2759"/>
<dbReference type="GO" id="GO:0046982">
    <property type="term" value="F:protein heterodimerization activity"/>
    <property type="evidence" value="ECO:0007669"/>
    <property type="project" value="InterPro"/>
</dbReference>
<dbReference type="RefSeq" id="XP_051858280.1">
    <property type="nucleotide sequence ID" value="XM_052002320.1"/>
</dbReference>